<dbReference type="Gene3D" id="2.160.10.10">
    <property type="entry name" value="Hexapeptide repeat proteins"/>
    <property type="match status" value="1"/>
</dbReference>
<dbReference type="Proteomes" id="UP000189739">
    <property type="component" value="Unassembled WGS sequence"/>
</dbReference>
<dbReference type="InterPro" id="IPR001451">
    <property type="entry name" value="Hexapep"/>
</dbReference>
<dbReference type="CDD" id="cd04647">
    <property type="entry name" value="LbH_MAT_like"/>
    <property type="match status" value="1"/>
</dbReference>
<proteinExistence type="predicted"/>
<protein>
    <recommendedName>
        <fullName evidence="3">Acetyltransferase</fullName>
    </recommendedName>
</protein>
<dbReference type="PANTHER" id="PTHR23416">
    <property type="entry name" value="SIALIC ACID SYNTHASE-RELATED"/>
    <property type="match status" value="1"/>
</dbReference>
<reference evidence="1 2" key="1">
    <citation type="submission" date="2016-07" db="EMBL/GenBank/DDBJ databases">
        <title>Genomic analysis of zinc-resistant bacterium Mucilaginibacter pedocola TBZ30.</title>
        <authorList>
            <person name="Huang J."/>
            <person name="Tang J."/>
        </authorList>
    </citation>
    <scope>NUCLEOTIDE SEQUENCE [LARGE SCALE GENOMIC DNA]</scope>
    <source>
        <strain evidence="1 2">TBZ30</strain>
    </source>
</reference>
<dbReference type="EMBL" id="MBTF01000038">
    <property type="protein sequence ID" value="OOQ56922.1"/>
    <property type="molecule type" value="Genomic_DNA"/>
</dbReference>
<evidence type="ECO:0008006" key="3">
    <source>
        <dbReference type="Google" id="ProtNLM"/>
    </source>
</evidence>
<evidence type="ECO:0000313" key="1">
    <source>
        <dbReference type="EMBL" id="OOQ56922.1"/>
    </source>
</evidence>
<comment type="caution">
    <text evidence="1">The sequence shown here is derived from an EMBL/GenBank/DDBJ whole genome shotgun (WGS) entry which is preliminary data.</text>
</comment>
<dbReference type="AlphaFoldDB" id="A0A1S9P7J5"/>
<keyword evidence="2" id="KW-1185">Reference proteome</keyword>
<gene>
    <name evidence="1" type="ORF">BC343_17120</name>
</gene>
<dbReference type="PANTHER" id="PTHR23416:SF78">
    <property type="entry name" value="LIPOPOLYSACCHARIDE BIOSYNTHESIS O-ACETYL TRANSFERASE WBBJ-RELATED"/>
    <property type="match status" value="1"/>
</dbReference>
<accession>A0A1S9P7J5</accession>
<dbReference type="STRING" id="1792845.BC343_17120"/>
<dbReference type="InterPro" id="IPR011004">
    <property type="entry name" value="Trimer_LpxA-like_sf"/>
</dbReference>
<dbReference type="Pfam" id="PF14602">
    <property type="entry name" value="Hexapep_2"/>
    <property type="match status" value="1"/>
</dbReference>
<dbReference type="InterPro" id="IPR051159">
    <property type="entry name" value="Hexapeptide_acetyltransf"/>
</dbReference>
<organism evidence="1 2">
    <name type="scientific">Mucilaginibacter pedocola</name>
    <dbReference type="NCBI Taxonomy" id="1792845"/>
    <lineage>
        <taxon>Bacteria</taxon>
        <taxon>Pseudomonadati</taxon>
        <taxon>Bacteroidota</taxon>
        <taxon>Sphingobacteriia</taxon>
        <taxon>Sphingobacteriales</taxon>
        <taxon>Sphingobacteriaceae</taxon>
        <taxon>Mucilaginibacter</taxon>
    </lineage>
</organism>
<evidence type="ECO:0000313" key="2">
    <source>
        <dbReference type="Proteomes" id="UP000189739"/>
    </source>
</evidence>
<dbReference type="SUPFAM" id="SSF51161">
    <property type="entry name" value="Trimeric LpxA-like enzymes"/>
    <property type="match status" value="1"/>
</dbReference>
<sequence length="132" mass="13938">MWSHIGRTQISAGPRALIDIGDNTFINTGAVISSRKCIRIGSNCHIANDVVIMDDDFHDVASHTTNSGAQTIFIGNNVWLATRCIVLKGVSIGDGAVVAAGAVVTKDVPPYTLVGGVPAKPIRNIKPVEQTF</sequence>
<name>A0A1S9P7J5_9SPHI</name>
<dbReference type="Pfam" id="PF00132">
    <property type="entry name" value="Hexapep"/>
    <property type="match status" value="1"/>
</dbReference>